<keyword evidence="3" id="KW-0547">Nucleotide-binding</keyword>
<proteinExistence type="inferred from homology"/>
<dbReference type="Proteomes" id="UP001165685">
    <property type="component" value="Unassembled WGS sequence"/>
</dbReference>
<dbReference type="PANTHER" id="PTHR43335:SF4">
    <property type="entry name" value="ABC TRANSPORTER, ATP-BINDING PROTEIN"/>
    <property type="match status" value="1"/>
</dbReference>
<evidence type="ECO:0000313" key="6">
    <source>
        <dbReference type="EMBL" id="MDA2804745.1"/>
    </source>
</evidence>
<dbReference type="SMART" id="SM00382">
    <property type="entry name" value="AAA"/>
    <property type="match status" value="1"/>
</dbReference>
<reference evidence="6" key="1">
    <citation type="submission" date="2023-01" db="EMBL/GenBank/DDBJ databases">
        <title>Draft genome sequence of Nocardiopsis sp. LSu2-4 isolated from halophytes.</title>
        <authorList>
            <person name="Duangmal K."/>
            <person name="Chantavorakit T."/>
        </authorList>
    </citation>
    <scope>NUCLEOTIDE SEQUENCE</scope>
    <source>
        <strain evidence="6">LSu2-4</strain>
    </source>
</reference>
<dbReference type="InterPro" id="IPR027417">
    <property type="entry name" value="P-loop_NTPase"/>
</dbReference>
<dbReference type="Gene3D" id="3.40.50.300">
    <property type="entry name" value="P-loop containing nucleotide triphosphate hydrolases"/>
    <property type="match status" value="1"/>
</dbReference>
<protein>
    <submittedName>
        <fullName evidence="6">ABC transporter ATP-binding protein</fullName>
    </submittedName>
</protein>
<sequence>MGEVLDFSGVGFRFHGGTGVDDLAFHVDPGEVVALIGLNGAGKTTLMRLALGMLRPQRGRVRLFGEPSADLPDAAWGRVGALVEVPPAYPELTVRENLRIACLLRGGDTRRVEEAVDRWRLAPVADRRFRRLSLGDRQRTGLAAALQHRPRLVVLDEPGNALDPASVILLREQLSRRAGEGAAILVSSHHLDEVARIADRVLLMNRGRLIGRLDTTGADLERAFFERVREDDERRDRDGEGTR</sequence>
<evidence type="ECO:0000256" key="2">
    <source>
        <dbReference type="ARBA" id="ARBA00022448"/>
    </source>
</evidence>
<organism evidence="6 7">
    <name type="scientific">Nocardiopsis suaedae</name>
    <dbReference type="NCBI Taxonomy" id="3018444"/>
    <lineage>
        <taxon>Bacteria</taxon>
        <taxon>Bacillati</taxon>
        <taxon>Actinomycetota</taxon>
        <taxon>Actinomycetes</taxon>
        <taxon>Streptosporangiales</taxon>
        <taxon>Nocardiopsidaceae</taxon>
        <taxon>Nocardiopsis</taxon>
    </lineage>
</organism>
<evidence type="ECO:0000256" key="1">
    <source>
        <dbReference type="ARBA" id="ARBA00005417"/>
    </source>
</evidence>
<dbReference type="EMBL" id="JAQFWP010000013">
    <property type="protein sequence ID" value="MDA2804745.1"/>
    <property type="molecule type" value="Genomic_DNA"/>
</dbReference>
<evidence type="ECO:0000256" key="4">
    <source>
        <dbReference type="ARBA" id="ARBA00022840"/>
    </source>
</evidence>
<dbReference type="PANTHER" id="PTHR43335">
    <property type="entry name" value="ABC TRANSPORTER, ATP-BINDING PROTEIN"/>
    <property type="match status" value="1"/>
</dbReference>
<keyword evidence="7" id="KW-1185">Reference proteome</keyword>
<comment type="similarity">
    <text evidence="1">Belongs to the ABC transporter superfamily.</text>
</comment>
<feature type="domain" description="ABC transporter" evidence="5">
    <location>
        <begin position="5"/>
        <end position="231"/>
    </location>
</feature>
<dbReference type="SUPFAM" id="SSF52540">
    <property type="entry name" value="P-loop containing nucleoside triphosphate hydrolases"/>
    <property type="match status" value="1"/>
</dbReference>
<dbReference type="GO" id="GO:0005524">
    <property type="term" value="F:ATP binding"/>
    <property type="evidence" value="ECO:0007669"/>
    <property type="project" value="UniProtKB-KW"/>
</dbReference>
<gene>
    <name evidence="6" type="ORF">O4U47_09495</name>
</gene>
<evidence type="ECO:0000256" key="3">
    <source>
        <dbReference type="ARBA" id="ARBA00022741"/>
    </source>
</evidence>
<evidence type="ECO:0000259" key="5">
    <source>
        <dbReference type="PROSITE" id="PS50893"/>
    </source>
</evidence>
<dbReference type="InterPro" id="IPR003593">
    <property type="entry name" value="AAA+_ATPase"/>
</dbReference>
<dbReference type="Pfam" id="PF00005">
    <property type="entry name" value="ABC_tran"/>
    <property type="match status" value="1"/>
</dbReference>
<keyword evidence="2" id="KW-0813">Transport</keyword>
<evidence type="ECO:0000313" key="7">
    <source>
        <dbReference type="Proteomes" id="UP001165685"/>
    </source>
</evidence>
<dbReference type="InterPro" id="IPR003439">
    <property type="entry name" value="ABC_transporter-like_ATP-bd"/>
</dbReference>
<keyword evidence="4 6" id="KW-0067">ATP-binding</keyword>
<name>A0ABT4TJ62_9ACTN</name>
<accession>A0ABT4TJ62</accession>
<dbReference type="PROSITE" id="PS50893">
    <property type="entry name" value="ABC_TRANSPORTER_2"/>
    <property type="match status" value="1"/>
</dbReference>
<comment type="caution">
    <text evidence="6">The sequence shown here is derived from an EMBL/GenBank/DDBJ whole genome shotgun (WGS) entry which is preliminary data.</text>
</comment>